<evidence type="ECO:0000256" key="1">
    <source>
        <dbReference type="SAM" id="MobiDB-lite"/>
    </source>
</evidence>
<accession>A0A834IJW1</accession>
<gene>
    <name evidence="2" type="ORF">GWI33_002916</name>
</gene>
<dbReference type="AlphaFoldDB" id="A0A834IJW1"/>
<sequence>MAAAMACLRTIFVRPPGGAVTVNGGPAVLQGTRITDRERKQMLVHAKQLPLTALDRVSWINTSRRKEKLTSVSPLWPRAPKVASIRSDEKLSVSLTMGRRLPRTGEKIRQRRPPRAAESGGGCAWNPPGPSATPQQN</sequence>
<dbReference type="EMBL" id="JAACXV010000180">
    <property type="protein sequence ID" value="KAF7282279.1"/>
    <property type="molecule type" value="Genomic_DNA"/>
</dbReference>
<organism evidence="2 3">
    <name type="scientific">Rhynchophorus ferrugineus</name>
    <name type="common">Red palm weevil</name>
    <name type="synonym">Curculio ferrugineus</name>
    <dbReference type="NCBI Taxonomy" id="354439"/>
    <lineage>
        <taxon>Eukaryota</taxon>
        <taxon>Metazoa</taxon>
        <taxon>Ecdysozoa</taxon>
        <taxon>Arthropoda</taxon>
        <taxon>Hexapoda</taxon>
        <taxon>Insecta</taxon>
        <taxon>Pterygota</taxon>
        <taxon>Neoptera</taxon>
        <taxon>Endopterygota</taxon>
        <taxon>Coleoptera</taxon>
        <taxon>Polyphaga</taxon>
        <taxon>Cucujiformia</taxon>
        <taxon>Curculionidae</taxon>
        <taxon>Dryophthorinae</taxon>
        <taxon>Rhynchophorus</taxon>
    </lineage>
</organism>
<dbReference type="Proteomes" id="UP000625711">
    <property type="component" value="Unassembled WGS sequence"/>
</dbReference>
<evidence type="ECO:0000313" key="3">
    <source>
        <dbReference type="Proteomes" id="UP000625711"/>
    </source>
</evidence>
<proteinExistence type="predicted"/>
<feature type="region of interest" description="Disordered" evidence="1">
    <location>
        <begin position="98"/>
        <end position="137"/>
    </location>
</feature>
<comment type="caution">
    <text evidence="2">The sequence shown here is derived from an EMBL/GenBank/DDBJ whole genome shotgun (WGS) entry which is preliminary data.</text>
</comment>
<keyword evidence="3" id="KW-1185">Reference proteome</keyword>
<reference evidence="2" key="1">
    <citation type="submission" date="2020-08" db="EMBL/GenBank/DDBJ databases">
        <title>Genome sequencing and assembly of the red palm weevil Rhynchophorus ferrugineus.</title>
        <authorList>
            <person name="Dias G.B."/>
            <person name="Bergman C.M."/>
            <person name="Manee M."/>
        </authorList>
    </citation>
    <scope>NUCLEOTIDE SEQUENCE</scope>
    <source>
        <strain evidence="2">AA-2017</strain>
        <tissue evidence="2">Whole larva</tissue>
    </source>
</reference>
<protein>
    <submittedName>
        <fullName evidence="2">Uncharacterized protein</fullName>
    </submittedName>
</protein>
<name>A0A834IJW1_RHYFE</name>
<evidence type="ECO:0000313" key="2">
    <source>
        <dbReference type="EMBL" id="KAF7282279.1"/>
    </source>
</evidence>